<organism evidence="1 2">
    <name type="scientific">Trifolium medium</name>
    <dbReference type="NCBI Taxonomy" id="97028"/>
    <lineage>
        <taxon>Eukaryota</taxon>
        <taxon>Viridiplantae</taxon>
        <taxon>Streptophyta</taxon>
        <taxon>Embryophyta</taxon>
        <taxon>Tracheophyta</taxon>
        <taxon>Spermatophyta</taxon>
        <taxon>Magnoliopsida</taxon>
        <taxon>eudicotyledons</taxon>
        <taxon>Gunneridae</taxon>
        <taxon>Pentapetalae</taxon>
        <taxon>rosids</taxon>
        <taxon>fabids</taxon>
        <taxon>Fabales</taxon>
        <taxon>Fabaceae</taxon>
        <taxon>Papilionoideae</taxon>
        <taxon>50 kb inversion clade</taxon>
        <taxon>NPAAA clade</taxon>
        <taxon>Hologalegina</taxon>
        <taxon>IRL clade</taxon>
        <taxon>Trifolieae</taxon>
        <taxon>Trifolium</taxon>
    </lineage>
</organism>
<dbReference type="AlphaFoldDB" id="A0A392R906"/>
<dbReference type="Proteomes" id="UP000265520">
    <property type="component" value="Unassembled WGS sequence"/>
</dbReference>
<feature type="non-terminal residue" evidence="1">
    <location>
        <position position="45"/>
    </location>
</feature>
<name>A0A392R906_9FABA</name>
<accession>A0A392R906</accession>
<protein>
    <submittedName>
        <fullName evidence="1">Uncharacterized protein</fullName>
    </submittedName>
</protein>
<evidence type="ECO:0000313" key="1">
    <source>
        <dbReference type="EMBL" id="MCI32045.1"/>
    </source>
</evidence>
<keyword evidence="2" id="KW-1185">Reference proteome</keyword>
<reference evidence="1 2" key="1">
    <citation type="journal article" date="2018" name="Front. Plant Sci.">
        <title>Red Clover (Trifolium pratense) and Zigzag Clover (T. medium) - A Picture of Genomic Similarities and Differences.</title>
        <authorList>
            <person name="Dluhosova J."/>
            <person name="Istvanek J."/>
            <person name="Nedelnik J."/>
            <person name="Repkova J."/>
        </authorList>
    </citation>
    <scope>NUCLEOTIDE SEQUENCE [LARGE SCALE GENOMIC DNA]</scope>
    <source>
        <strain evidence="2">cv. 10/8</strain>
        <tissue evidence="1">Leaf</tissue>
    </source>
</reference>
<dbReference type="EMBL" id="LXQA010192234">
    <property type="protein sequence ID" value="MCI32045.1"/>
    <property type="molecule type" value="Genomic_DNA"/>
</dbReference>
<proteinExistence type="predicted"/>
<evidence type="ECO:0000313" key="2">
    <source>
        <dbReference type="Proteomes" id="UP000265520"/>
    </source>
</evidence>
<sequence>MTGSPAAVKILTSPRFSATVGLYCELEALEEKLGLFRVTRNEFLK</sequence>
<comment type="caution">
    <text evidence="1">The sequence shown here is derived from an EMBL/GenBank/DDBJ whole genome shotgun (WGS) entry which is preliminary data.</text>
</comment>